<evidence type="ECO:0000313" key="2">
    <source>
        <dbReference type="Proteomes" id="UP000077885"/>
    </source>
</evidence>
<sequence length="70" mass="8392">MQQADFEDAGEIFTELFAIQQALSAAKHKYLPDLELSSFLNDFLYFFDRQDEYNKRYLYTHFQQSNDLPD</sequence>
<protein>
    <submittedName>
        <fullName evidence="1">Uncharacterized protein</fullName>
    </submittedName>
</protein>
<reference evidence="2" key="1">
    <citation type="submission" date="2016-05" db="EMBL/GenBank/DDBJ databases">
        <title>Draft genome of Corynebacterium afermentans subsp. afermentans LCDC 88199T.</title>
        <authorList>
            <person name="Bernier A.-M."/>
            <person name="Bernard K."/>
        </authorList>
    </citation>
    <scope>NUCLEOTIDE SEQUENCE [LARGE SCALE GENOMIC DNA]</scope>
    <source>
        <strain evidence="2">NML02-A-017</strain>
    </source>
</reference>
<accession>A0A1A9S211</accession>
<dbReference type="AlphaFoldDB" id="A0A1A9S211"/>
<dbReference type="Proteomes" id="UP000077885">
    <property type="component" value="Unassembled WGS sequence"/>
</dbReference>
<comment type="caution">
    <text evidence="1">The sequence shown here is derived from an EMBL/GenBank/DDBJ whole genome shotgun (WGS) entry which is preliminary data.</text>
</comment>
<proteinExistence type="predicted"/>
<organism evidence="1 2">
    <name type="scientific">Eikenella longinqua</name>
    <dbReference type="NCBI Taxonomy" id="1795827"/>
    <lineage>
        <taxon>Bacteria</taxon>
        <taxon>Pseudomonadati</taxon>
        <taxon>Pseudomonadota</taxon>
        <taxon>Betaproteobacteria</taxon>
        <taxon>Neisseriales</taxon>
        <taxon>Neisseriaceae</taxon>
        <taxon>Eikenella</taxon>
    </lineage>
</organism>
<gene>
    <name evidence="1" type="ORF">A7P95_02355</name>
</gene>
<evidence type="ECO:0000313" key="1">
    <source>
        <dbReference type="EMBL" id="OAM30862.1"/>
    </source>
</evidence>
<dbReference type="EMBL" id="LXSL01000012">
    <property type="protein sequence ID" value="OAM30862.1"/>
    <property type="molecule type" value="Genomic_DNA"/>
</dbReference>
<name>A0A1A9S211_9NEIS</name>
<keyword evidence="2" id="KW-1185">Reference proteome</keyword>